<evidence type="ECO:0000313" key="5">
    <source>
        <dbReference type="Proteomes" id="UP000748108"/>
    </source>
</evidence>
<dbReference type="OrthoDB" id="9803495at2"/>
<dbReference type="Proteomes" id="UP000748108">
    <property type="component" value="Unassembled WGS sequence"/>
</dbReference>
<feature type="transmembrane region" description="Helical" evidence="3">
    <location>
        <begin position="36"/>
        <end position="56"/>
    </location>
</feature>
<name>A0A947GAX5_HYDSH</name>
<dbReference type="AlphaFoldDB" id="A0A947GAX5"/>
<keyword evidence="2" id="KW-0813">Transport</keyword>
<sequence length="203" mass="20829">MRMRYTPREIARIALFVALAAASVYLARLIPPIVIFGTGVPVSFMPAISALAGILLGARNGATAMFVYLVAGLIGLPVYAGGTGGIGHVLAPTFGFILGFIAAAWVAGRIAGQSSHPARLVVASVLALVPLYAVGIVYMAAVLNLYLHQPAPIAGLVLSMTPFVIKDVVENAAAGLLAAALIRRLFPERLGTVAGEAGAREGA</sequence>
<accession>A0A947GAX5</accession>
<proteinExistence type="inferred from homology"/>
<keyword evidence="3" id="KW-1133">Transmembrane helix</keyword>
<keyword evidence="2 3" id="KW-0472">Membrane</keyword>
<dbReference type="Gene3D" id="1.10.1760.20">
    <property type="match status" value="1"/>
</dbReference>
<dbReference type="PANTHER" id="PTHR34295:SF1">
    <property type="entry name" value="BIOTIN TRANSPORTER BIOY"/>
    <property type="match status" value="1"/>
</dbReference>
<evidence type="ECO:0000256" key="2">
    <source>
        <dbReference type="PIRNR" id="PIRNR016661"/>
    </source>
</evidence>
<feature type="transmembrane region" description="Helical" evidence="3">
    <location>
        <begin position="63"/>
        <end position="80"/>
    </location>
</feature>
<dbReference type="GO" id="GO:0005886">
    <property type="term" value="C:plasma membrane"/>
    <property type="evidence" value="ECO:0007669"/>
    <property type="project" value="UniProtKB-SubCell"/>
</dbReference>
<comment type="caution">
    <text evidence="4">The sequence shown here is derived from an EMBL/GenBank/DDBJ whole genome shotgun (WGS) entry which is preliminary data.</text>
</comment>
<evidence type="ECO:0000256" key="3">
    <source>
        <dbReference type="SAM" id="Phobius"/>
    </source>
</evidence>
<dbReference type="EMBL" id="JAHHQF010000039">
    <property type="protein sequence ID" value="MBT9281574.1"/>
    <property type="molecule type" value="Genomic_DNA"/>
</dbReference>
<comment type="similarity">
    <text evidence="1 2">Belongs to the BioY family.</text>
</comment>
<feature type="transmembrane region" description="Helical" evidence="3">
    <location>
        <begin position="86"/>
        <end position="108"/>
    </location>
</feature>
<evidence type="ECO:0000313" key="4">
    <source>
        <dbReference type="EMBL" id="MBT9281574.1"/>
    </source>
</evidence>
<protein>
    <recommendedName>
        <fullName evidence="2">Biotin transporter</fullName>
    </recommendedName>
</protein>
<reference evidence="4" key="1">
    <citation type="journal article" date="2021" name="Microbiology">
        <title>Metagenomic Analysis of the Microbial Community in the Underground Coal Fire Area (Kemerovo Region, Russia) Revealed Predominance of Thermophilic Members of the Phyla Deinococcus-thermus, Aquificae, and Firmicutes.</title>
        <authorList>
            <person name="Kadnikov V."/>
            <person name="Mardanov A.V."/>
            <person name="Beletsky A.V."/>
            <person name="Karnachuk O.V."/>
            <person name="Ravin N.V."/>
        </authorList>
    </citation>
    <scope>NUCLEOTIDE SEQUENCE</scope>
    <source>
        <strain evidence="4">RBS10-49</strain>
    </source>
</reference>
<dbReference type="Pfam" id="PF02632">
    <property type="entry name" value="BioY"/>
    <property type="match status" value="1"/>
</dbReference>
<dbReference type="InterPro" id="IPR003784">
    <property type="entry name" value="BioY"/>
</dbReference>
<feature type="transmembrane region" description="Helical" evidence="3">
    <location>
        <begin position="120"/>
        <end position="143"/>
    </location>
</feature>
<evidence type="ECO:0000256" key="1">
    <source>
        <dbReference type="ARBA" id="ARBA00010692"/>
    </source>
</evidence>
<dbReference type="PIRSF" id="PIRSF016661">
    <property type="entry name" value="BioY"/>
    <property type="match status" value="1"/>
</dbReference>
<organism evidence="4 5">
    <name type="scientific">Hydrogenibacillus schlegelii</name>
    <name type="common">Bacillus schlegelii</name>
    <dbReference type="NCBI Taxonomy" id="1484"/>
    <lineage>
        <taxon>Bacteria</taxon>
        <taxon>Bacillati</taxon>
        <taxon>Bacillota</taxon>
        <taxon>Bacilli</taxon>
        <taxon>Bacillales</taxon>
        <taxon>Bacillales Family X. Incertae Sedis</taxon>
        <taxon>Hydrogenibacillus</taxon>
    </lineage>
</organism>
<dbReference type="PANTHER" id="PTHR34295">
    <property type="entry name" value="BIOTIN TRANSPORTER BIOY"/>
    <property type="match status" value="1"/>
</dbReference>
<keyword evidence="2" id="KW-1003">Cell membrane</keyword>
<keyword evidence="3" id="KW-0812">Transmembrane</keyword>
<comment type="subcellular location">
    <subcellularLocation>
        <location evidence="2">Cell membrane</location>
        <topology evidence="2">Multi-pass membrane protein</topology>
    </subcellularLocation>
</comment>
<dbReference type="GO" id="GO:0015225">
    <property type="term" value="F:biotin transmembrane transporter activity"/>
    <property type="evidence" value="ECO:0007669"/>
    <property type="project" value="UniProtKB-UniRule"/>
</dbReference>
<dbReference type="RefSeq" id="WP_082718094.1">
    <property type="nucleotide sequence ID" value="NZ_CBCSAS010000009.1"/>
</dbReference>
<gene>
    <name evidence="4" type="ORF">KM312_02745</name>
</gene>